<organism evidence="2 3">
    <name type="scientific">Caenorhabditis nigoni</name>
    <dbReference type="NCBI Taxonomy" id="1611254"/>
    <lineage>
        <taxon>Eukaryota</taxon>
        <taxon>Metazoa</taxon>
        <taxon>Ecdysozoa</taxon>
        <taxon>Nematoda</taxon>
        <taxon>Chromadorea</taxon>
        <taxon>Rhabditida</taxon>
        <taxon>Rhabditina</taxon>
        <taxon>Rhabditomorpha</taxon>
        <taxon>Rhabditoidea</taxon>
        <taxon>Rhabditidae</taxon>
        <taxon>Peloderinae</taxon>
        <taxon>Caenorhabditis</taxon>
    </lineage>
</organism>
<evidence type="ECO:0000313" key="2">
    <source>
        <dbReference type="EMBL" id="PIC13980.1"/>
    </source>
</evidence>
<feature type="signal peptide" evidence="1">
    <location>
        <begin position="1"/>
        <end position="27"/>
    </location>
</feature>
<reference evidence="3" key="1">
    <citation type="submission" date="2017-10" db="EMBL/GenBank/DDBJ databases">
        <title>Rapid genome shrinkage in a self-fertile nematode reveals novel sperm competition proteins.</title>
        <authorList>
            <person name="Yin D."/>
            <person name="Schwarz E.M."/>
            <person name="Thomas C.G."/>
            <person name="Felde R.L."/>
            <person name="Korf I.F."/>
            <person name="Cutter A.D."/>
            <person name="Schartner C.M."/>
            <person name="Ralston E.J."/>
            <person name="Meyer B.J."/>
            <person name="Haag E.S."/>
        </authorList>
    </citation>
    <scope>NUCLEOTIDE SEQUENCE [LARGE SCALE GENOMIC DNA]</scope>
    <source>
        <strain evidence="3">JU1422</strain>
    </source>
</reference>
<protein>
    <recommendedName>
        <fullName evidence="4">Secreted protein</fullName>
    </recommendedName>
</protein>
<proteinExistence type="predicted"/>
<dbReference type="Proteomes" id="UP000230233">
    <property type="component" value="Unassembled WGS sequence"/>
</dbReference>
<keyword evidence="1" id="KW-0732">Signal</keyword>
<evidence type="ECO:0008006" key="4">
    <source>
        <dbReference type="Google" id="ProtNLM"/>
    </source>
</evidence>
<feature type="chain" id="PRO_5013673813" description="Secreted protein" evidence="1">
    <location>
        <begin position="28"/>
        <end position="89"/>
    </location>
</feature>
<accession>A0A2G5SFZ7</accession>
<dbReference type="EMBL" id="PDUG01000009">
    <property type="protein sequence ID" value="PIC13980.1"/>
    <property type="molecule type" value="Genomic_DNA"/>
</dbReference>
<gene>
    <name evidence="2" type="ORF">B9Z55_027317</name>
</gene>
<evidence type="ECO:0000313" key="3">
    <source>
        <dbReference type="Proteomes" id="UP000230233"/>
    </source>
</evidence>
<keyword evidence="3" id="KW-1185">Reference proteome</keyword>
<name>A0A2G5SFZ7_9PELO</name>
<evidence type="ECO:0000256" key="1">
    <source>
        <dbReference type="SAM" id="SignalP"/>
    </source>
</evidence>
<sequence length="89" mass="9892">MCSRCKGGTPLGLCAMRVCVCASLALATDGATRGLSLEKSKLSSKTIAHHRDRNILQHITKYLLKFERVSSPENAFIPFRRRKTSITEL</sequence>
<dbReference type="AlphaFoldDB" id="A0A2G5SFZ7"/>
<comment type="caution">
    <text evidence="2">The sequence shown here is derived from an EMBL/GenBank/DDBJ whole genome shotgun (WGS) entry which is preliminary data.</text>
</comment>